<proteinExistence type="predicted"/>
<comment type="caution">
    <text evidence="1">The sequence shown here is derived from an EMBL/GenBank/DDBJ whole genome shotgun (WGS) entry which is preliminary data.</text>
</comment>
<evidence type="ECO:0000313" key="1">
    <source>
        <dbReference type="EMBL" id="MFD0761403.1"/>
    </source>
</evidence>
<dbReference type="EMBL" id="JBHTIC010000006">
    <property type="protein sequence ID" value="MFD0761403.1"/>
    <property type="molecule type" value="Genomic_DNA"/>
</dbReference>
<dbReference type="Proteomes" id="UP001597032">
    <property type="component" value="Unassembled WGS sequence"/>
</dbReference>
<organism evidence="1 2">
    <name type="scientific">Lutibacter aestuarii</name>
    <dbReference type="NCBI Taxonomy" id="861111"/>
    <lineage>
        <taxon>Bacteria</taxon>
        <taxon>Pseudomonadati</taxon>
        <taxon>Bacteroidota</taxon>
        <taxon>Flavobacteriia</taxon>
        <taxon>Flavobacteriales</taxon>
        <taxon>Flavobacteriaceae</taxon>
        <taxon>Lutibacter</taxon>
    </lineage>
</organism>
<dbReference type="Gene3D" id="3.10.450.50">
    <property type="match status" value="1"/>
</dbReference>
<dbReference type="SUPFAM" id="SSF54427">
    <property type="entry name" value="NTF2-like"/>
    <property type="match status" value="1"/>
</dbReference>
<keyword evidence="2" id="KW-1185">Reference proteome</keyword>
<protein>
    <submittedName>
        <fullName evidence="1">Nuclear transport factor 2 family protein</fullName>
    </submittedName>
</protein>
<reference evidence="2" key="1">
    <citation type="journal article" date="2019" name="Int. J. Syst. Evol. Microbiol.">
        <title>The Global Catalogue of Microorganisms (GCM) 10K type strain sequencing project: providing services to taxonomists for standard genome sequencing and annotation.</title>
        <authorList>
            <consortium name="The Broad Institute Genomics Platform"/>
            <consortium name="The Broad Institute Genome Sequencing Center for Infectious Disease"/>
            <person name="Wu L."/>
            <person name="Ma J."/>
        </authorList>
    </citation>
    <scope>NUCLEOTIDE SEQUENCE [LARGE SCALE GENOMIC DNA]</scope>
    <source>
        <strain evidence="2">CCUG 60022</strain>
    </source>
</reference>
<gene>
    <name evidence="1" type="ORF">ACFQZW_04865</name>
</gene>
<sequence length="153" mass="17895">MKKTFFTILFIASIHHSFSQNDEVKTVINTFFEGLHTADTTLINSVISKNILMQTTFTNSKGESILRSSTKKDFFTTLLSKKEEDVWFEKLLSVEIKIDGNIASVWIPYEFYLNDIFSHCGANSFQLYYNNNNHWEIIYIIDTRRKKDCKSKL</sequence>
<dbReference type="InterPro" id="IPR032710">
    <property type="entry name" value="NTF2-like_dom_sf"/>
</dbReference>
<accession>A0ABW2Z672</accession>
<name>A0ABW2Z672_9FLAO</name>
<evidence type="ECO:0000313" key="2">
    <source>
        <dbReference type="Proteomes" id="UP001597032"/>
    </source>
</evidence>
<dbReference type="RefSeq" id="WP_386781584.1">
    <property type="nucleotide sequence ID" value="NZ_JBHTIC010000006.1"/>
</dbReference>